<accession>A0A7Y2H3H3</accession>
<dbReference type="InterPro" id="IPR005835">
    <property type="entry name" value="NTP_transferase_dom"/>
</dbReference>
<dbReference type="Pfam" id="PF00483">
    <property type="entry name" value="NTP_transferase"/>
    <property type="match status" value="1"/>
</dbReference>
<evidence type="ECO:0000256" key="4">
    <source>
        <dbReference type="ARBA" id="ARBA00023056"/>
    </source>
</evidence>
<evidence type="ECO:0000256" key="1">
    <source>
        <dbReference type="ARBA" id="ARBA00010443"/>
    </source>
</evidence>
<dbReference type="Gene3D" id="3.90.550.10">
    <property type="entry name" value="Spore Coat Polysaccharide Biosynthesis Protein SpsA, Chain A"/>
    <property type="match status" value="1"/>
</dbReference>
<feature type="non-terminal residue" evidence="6">
    <location>
        <position position="86"/>
    </location>
</feature>
<protein>
    <submittedName>
        <fullName evidence="6">Glucose-1-phosphate adenylyltransferase</fullName>
    </submittedName>
</protein>
<comment type="caution">
    <text evidence="6">The sequence shown here is derived from an EMBL/GenBank/DDBJ whole genome shotgun (WGS) entry which is preliminary data.</text>
</comment>
<dbReference type="GO" id="GO:0005978">
    <property type="term" value="P:glycogen biosynthetic process"/>
    <property type="evidence" value="ECO:0007669"/>
    <property type="project" value="UniProtKB-KW"/>
</dbReference>
<keyword evidence="4" id="KW-0320">Glycogen biosynthesis</keyword>
<feature type="domain" description="Nucleotidyl transferase" evidence="5">
    <location>
        <begin position="10"/>
        <end position="75"/>
    </location>
</feature>
<gene>
    <name evidence="6" type="ORF">HKN21_13300</name>
</gene>
<evidence type="ECO:0000313" key="7">
    <source>
        <dbReference type="Proteomes" id="UP000547674"/>
    </source>
</evidence>
<keyword evidence="3 6" id="KW-0548">Nucleotidyltransferase</keyword>
<dbReference type="InterPro" id="IPR029044">
    <property type="entry name" value="Nucleotide-diphossugar_trans"/>
</dbReference>
<dbReference type="InterPro" id="IPR011831">
    <property type="entry name" value="ADP-Glc_PPase"/>
</dbReference>
<dbReference type="AlphaFoldDB" id="A0A7Y2H3H3"/>
<dbReference type="PANTHER" id="PTHR43523:SF2">
    <property type="entry name" value="GLUCOSE-1-PHOSPHATE ADENYLYLTRANSFERASE"/>
    <property type="match status" value="1"/>
</dbReference>
<dbReference type="GO" id="GO:0008878">
    <property type="term" value="F:glucose-1-phosphate adenylyltransferase activity"/>
    <property type="evidence" value="ECO:0007669"/>
    <property type="project" value="InterPro"/>
</dbReference>
<evidence type="ECO:0000256" key="2">
    <source>
        <dbReference type="ARBA" id="ARBA00022679"/>
    </source>
</evidence>
<dbReference type="SUPFAM" id="SSF53448">
    <property type="entry name" value="Nucleotide-diphospho-sugar transferases"/>
    <property type="match status" value="1"/>
</dbReference>
<evidence type="ECO:0000313" key="6">
    <source>
        <dbReference type="EMBL" id="NNF07733.1"/>
    </source>
</evidence>
<evidence type="ECO:0000256" key="3">
    <source>
        <dbReference type="ARBA" id="ARBA00022695"/>
    </source>
</evidence>
<sequence>MKKVMAFVFAGVRTEGLSVLTSSRSVAAVPFAGKYRLIDFTLSNCVNSELYRVAILAQTSPHSLIKHVGRGEPWDLDRRGGGVQIL</sequence>
<organism evidence="6 7">
    <name type="scientific">Eiseniibacteriota bacterium</name>
    <dbReference type="NCBI Taxonomy" id="2212470"/>
    <lineage>
        <taxon>Bacteria</taxon>
        <taxon>Candidatus Eiseniibacteriota</taxon>
    </lineage>
</organism>
<proteinExistence type="inferred from homology"/>
<dbReference type="EMBL" id="JABDJR010000534">
    <property type="protein sequence ID" value="NNF07733.1"/>
    <property type="molecule type" value="Genomic_DNA"/>
</dbReference>
<dbReference type="PANTHER" id="PTHR43523">
    <property type="entry name" value="GLUCOSE-1-PHOSPHATE ADENYLYLTRANSFERASE-RELATED"/>
    <property type="match status" value="1"/>
</dbReference>
<name>A0A7Y2H3H3_UNCEI</name>
<comment type="similarity">
    <text evidence="1">Belongs to the bacterial/plant glucose-1-phosphate adenylyltransferase family.</text>
</comment>
<dbReference type="Proteomes" id="UP000547674">
    <property type="component" value="Unassembled WGS sequence"/>
</dbReference>
<evidence type="ECO:0000259" key="5">
    <source>
        <dbReference type="Pfam" id="PF00483"/>
    </source>
</evidence>
<reference evidence="6 7" key="1">
    <citation type="submission" date="2020-03" db="EMBL/GenBank/DDBJ databases">
        <title>Metabolic flexibility allows generalist bacteria to become dominant in a frequently disturbed ecosystem.</title>
        <authorList>
            <person name="Chen Y.-J."/>
            <person name="Leung P.M."/>
            <person name="Bay S.K."/>
            <person name="Hugenholtz P."/>
            <person name="Kessler A.J."/>
            <person name="Shelley G."/>
            <person name="Waite D.W."/>
            <person name="Cook P.L."/>
            <person name="Greening C."/>
        </authorList>
    </citation>
    <scope>NUCLEOTIDE SEQUENCE [LARGE SCALE GENOMIC DNA]</scope>
    <source>
        <strain evidence="6">SS_bin_28</strain>
    </source>
</reference>
<keyword evidence="2 6" id="KW-0808">Transferase</keyword>